<sequence>MKRIKQTTLHYQDNRSDKIYEVELLSAGDNGYIVHFRYGRRGANLKEGTKTPNPVSLPQAEKLFDKLVQEKTKKGYQDITATAETSAMPQSAATDKEMTRDDRILSYLQGIPPEDWPLDRIIWRAGELHLSAATPHLLKLLGTGEPLRDYCIAHALGQLGNSEALPVLKQLETNASTPEFVKRIAFESMWKLGDGTTRDELQQMAHDRLPTILQEAIATGNSDTVIETLAAYLDTKDYQPFQVLQILYQTHLDITRPALHNFICTAPLAPPSFKPLRHLFKMAEYRQDAEFFGSLAWRFETGKALYNSKVYYVRLPDGRYLNCYEHRYNQETRRYELVADNLRNEQQRPDTSLAYSQDTRDYLRRRVWRSLAKLGEQGDLKYIDLAVGVLLAYSDGDAQPVREKSSYRWTSGGQYVAIKSYWDQYAGYLSFNHILYSNSPRYHWQYGYKAWKCKDDYKPGVPPPETREEAFPEVWNQRPDALLELLLKSQCHRVHQFAVKALTDNPNFCQQMAVQDLVGLLSQSYDETAQFAFNLAKKRYTPENPNFDLVIALLNCSFTPARTQAQEWIDANPDLFVGSAEFLCQLLLSPHLEIQEFARQLLRSHPIPENRIKIIIGYIISELISFTTGESVAAISDTLLQLFAIPLQTLSLQVILDLLAHPVLKVQTLGARLLQNHETPATELPVSIIESLIASPQEAIRRIGVDIFGQLGDRQLREDYRDAIIAMAVSAIPDLRQSIQPIISRLANGHPQFSVPLATELIEFLITPESHEGVHKDLFSLLHIHLPGWKDQISQELTLRLLKSKSGFAQQLSGIILGANVYRWAKQWSIAEIVRFASHEVLTVRQASWTMIEQNSDRIKASDAEKLAAVRLLEAKWEDSRKFAQDFFQRHFTDSDWTPEVMVLICDSIREDVREFGRQLVTRTFQEPYGQDYLLKFSEHPSTDMQVFASQYLQNYATNNPEQLEQLKPYLITVLSQVNRGRVAKQRVFHFLEQEALKSEAAAQIIAEVLTRQSATMAIADKSHCLHLMLRLHQRYPNIPLPLEVKPVTEIRR</sequence>
<proteinExistence type="predicted"/>
<evidence type="ECO:0000313" key="5">
    <source>
        <dbReference type="Proteomes" id="UP000183940"/>
    </source>
</evidence>
<dbReference type="SMART" id="SM00773">
    <property type="entry name" value="WGR"/>
    <property type="match status" value="1"/>
</dbReference>
<dbReference type="AlphaFoldDB" id="A0A1L9QN65"/>
<evidence type="ECO:0000313" key="4">
    <source>
        <dbReference type="EMBL" id="OJJ24123.1"/>
    </source>
</evidence>
<keyword evidence="5" id="KW-1185">Reference proteome</keyword>
<organism evidence="4 5">
    <name type="scientific">Roseofilum reptotaenium AO1-A</name>
    <dbReference type="NCBI Taxonomy" id="1925591"/>
    <lineage>
        <taxon>Bacteria</taxon>
        <taxon>Bacillati</taxon>
        <taxon>Cyanobacteriota</taxon>
        <taxon>Cyanophyceae</taxon>
        <taxon>Desertifilales</taxon>
        <taxon>Desertifilaceae</taxon>
        <taxon>Roseofilum</taxon>
    </lineage>
</organism>
<dbReference type="SUPFAM" id="SSF48371">
    <property type="entry name" value="ARM repeat"/>
    <property type="match status" value="1"/>
</dbReference>
<dbReference type="Pfam" id="PF05406">
    <property type="entry name" value="WGR"/>
    <property type="match status" value="1"/>
</dbReference>
<dbReference type="PROSITE" id="PS51977">
    <property type="entry name" value="WGR"/>
    <property type="match status" value="1"/>
</dbReference>
<reference evidence="4" key="1">
    <citation type="submission" date="2016-10" db="EMBL/GenBank/DDBJ databases">
        <title>CRISPR-Cas defence system in Roseofilum reptotaenium: evidence of a bacteriophage-cyanobacterium arms race in the coral black band disease.</title>
        <authorList>
            <person name="Buerger P."/>
            <person name="Wood-Charlson E.M."/>
            <person name="Weynberg K.D."/>
            <person name="Willis B."/>
            <person name="Van Oppen M.J."/>
        </authorList>
    </citation>
    <scope>NUCLEOTIDE SEQUENCE [LARGE SCALE GENOMIC DNA]</scope>
    <source>
        <strain evidence="4">AO1-A</strain>
    </source>
</reference>
<gene>
    <name evidence="4" type="ORF">BI308_18275</name>
</gene>
<dbReference type="Gene3D" id="2.20.140.10">
    <property type="entry name" value="WGR domain"/>
    <property type="match status" value="1"/>
</dbReference>
<evidence type="ECO:0000256" key="2">
    <source>
        <dbReference type="ARBA" id="ARBA00022738"/>
    </source>
</evidence>
<dbReference type="STRING" id="1925591.BI308_18275"/>
<dbReference type="SUPFAM" id="SSF142921">
    <property type="entry name" value="WGR domain-like"/>
    <property type="match status" value="1"/>
</dbReference>
<comment type="caution">
    <text evidence="4">The sequence shown here is derived from an EMBL/GenBank/DDBJ whole genome shotgun (WGS) entry which is preliminary data.</text>
</comment>
<accession>A0A1L9QN65</accession>
<dbReference type="InterPro" id="IPR011989">
    <property type="entry name" value="ARM-like"/>
</dbReference>
<evidence type="ECO:0000256" key="1">
    <source>
        <dbReference type="ARBA" id="ARBA00022549"/>
    </source>
</evidence>
<name>A0A1L9QN65_9CYAN</name>
<feature type="domain" description="WGR" evidence="3">
    <location>
        <begin position="1"/>
        <end position="92"/>
    </location>
</feature>
<dbReference type="InterPro" id="IPR016024">
    <property type="entry name" value="ARM-type_fold"/>
</dbReference>
<dbReference type="GO" id="GO:0030089">
    <property type="term" value="C:phycobilisome"/>
    <property type="evidence" value="ECO:0007669"/>
    <property type="project" value="UniProtKB-KW"/>
</dbReference>
<dbReference type="InterPro" id="IPR008893">
    <property type="entry name" value="WGR_domain"/>
</dbReference>
<dbReference type="EMBL" id="MLAW01000037">
    <property type="protein sequence ID" value="OJJ24123.1"/>
    <property type="molecule type" value="Genomic_DNA"/>
</dbReference>
<dbReference type="InterPro" id="IPR036930">
    <property type="entry name" value="WGR_dom_sf"/>
</dbReference>
<dbReference type="CDD" id="cd07998">
    <property type="entry name" value="WGR_DNA_ligase"/>
    <property type="match status" value="1"/>
</dbReference>
<protein>
    <recommendedName>
        <fullName evidence="3">WGR domain-containing protein</fullName>
    </recommendedName>
</protein>
<dbReference type="Gene3D" id="1.25.10.10">
    <property type="entry name" value="Leucine-rich Repeat Variant"/>
    <property type="match status" value="1"/>
</dbReference>
<evidence type="ECO:0000259" key="3">
    <source>
        <dbReference type="PROSITE" id="PS51977"/>
    </source>
</evidence>
<dbReference type="Proteomes" id="UP000183940">
    <property type="component" value="Unassembled WGS sequence"/>
</dbReference>
<keyword evidence="1" id="KW-0042">Antenna complex</keyword>
<keyword evidence="2" id="KW-0605">Phycobilisome</keyword>